<evidence type="ECO:0000259" key="5">
    <source>
        <dbReference type="PROSITE" id="PS50157"/>
    </source>
</evidence>
<sequence>MWTKYFKCEVLALVVLTIIPWPGPTVFKISCSRDSASIVRKIIQKKWTPILEKYHVKIPIECPFHPMRDIFGPQQNAKQQHRPSQWSCGFCGKSFYEEKYLELHFDNVHKNKINMAEDAVCLADYCDIMRCEVFLAQEMNNQFLNEKNQPNTDVEIWRETTVYRTALTLTGPRDVAKVFPKGEGKFHQEMKNKKIPLPTQNLCSKSSTSEKAHLPNHLRKDSPGSNDGDGNITKDTCDTSDMVDSVLPPDKSRQKVSDLQKLKANCKPEELQKLKIRCQNLIRNCIAGLLLNLFEQDFKDMEEELNRGICWYLSCDRYWEDSHSEMRPFPWGLLFVFVMALSLAICLVYYAIWVLFDTDDGLIMNENEINSESELHATSPRPQQMYADEHYPTEGELADIGQNEHYIYVTYPPELKRRLLESCYNRTTRL</sequence>
<proteinExistence type="predicted"/>
<gene>
    <name evidence="6" type="ORF">PYX00_006614</name>
</gene>
<dbReference type="AlphaFoldDB" id="A0AAW2HXT7"/>
<keyword evidence="3" id="KW-1133">Transmembrane helix</keyword>
<feature type="compositionally biased region" description="Basic and acidic residues" evidence="2">
    <location>
        <begin position="208"/>
        <end position="222"/>
    </location>
</feature>
<keyword evidence="3" id="KW-0812">Transmembrane</keyword>
<evidence type="ECO:0000256" key="2">
    <source>
        <dbReference type="SAM" id="MobiDB-lite"/>
    </source>
</evidence>
<dbReference type="PANTHER" id="PTHR21385:SF0">
    <property type="entry name" value="RE51073P"/>
    <property type="match status" value="1"/>
</dbReference>
<feature type="chain" id="PRO_5043553798" description="C2H2-type domain-containing protein" evidence="4">
    <location>
        <begin position="28"/>
        <end position="430"/>
    </location>
</feature>
<evidence type="ECO:0000256" key="3">
    <source>
        <dbReference type="SAM" id="Phobius"/>
    </source>
</evidence>
<keyword evidence="1" id="KW-0863">Zinc-finger</keyword>
<accession>A0AAW2HXT7</accession>
<dbReference type="InterPro" id="IPR013087">
    <property type="entry name" value="Znf_C2H2_type"/>
</dbReference>
<protein>
    <recommendedName>
        <fullName evidence="5">C2H2-type domain-containing protein</fullName>
    </recommendedName>
</protein>
<dbReference type="GO" id="GO:0008270">
    <property type="term" value="F:zinc ion binding"/>
    <property type="evidence" value="ECO:0007669"/>
    <property type="project" value="UniProtKB-KW"/>
</dbReference>
<comment type="caution">
    <text evidence="6">The sequence shown here is derived from an EMBL/GenBank/DDBJ whole genome shotgun (WGS) entry which is preliminary data.</text>
</comment>
<name>A0AAW2HXT7_9NEOP</name>
<organism evidence="6">
    <name type="scientific">Menopon gallinae</name>
    <name type="common">poultry shaft louse</name>
    <dbReference type="NCBI Taxonomy" id="328185"/>
    <lineage>
        <taxon>Eukaryota</taxon>
        <taxon>Metazoa</taxon>
        <taxon>Ecdysozoa</taxon>
        <taxon>Arthropoda</taxon>
        <taxon>Hexapoda</taxon>
        <taxon>Insecta</taxon>
        <taxon>Pterygota</taxon>
        <taxon>Neoptera</taxon>
        <taxon>Paraneoptera</taxon>
        <taxon>Psocodea</taxon>
        <taxon>Troctomorpha</taxon>
        <taxon>Phthiraptera</taxon>
        <taxon>Amblycera</taxon>
        <taxon>Menoponidae</taxon>
        <taxon>Menopon</taxon>
    </lineage>
</organism>
<evidence type="ECO:0000313" key="6">
    <source>
        <dbReference type="EMBL" id="KAL0274105.1"/>
    </source>
</evidence>
<evidence type="ECO:0000256" key="1">
    <source>
        <dbReference type="PROSITE-ProRule" id="PRU00042"/>
    </source>
</evidence>
<feature type="region of interest" description="Disordered" evidence="2">
    <location>
        <begin position="197"/>
        <end position="250"/>
    </location>
</feature>
<dbReference type="PROSITE" id="PS00028">
    <property type="entry name" value="ZINC_FINGER_C2H2_1"/>
    <property type="match status" value="1"/>
</dbReference>
<dbReference type="PANTHER" id="PTHR21385">
    <property type="entry name" value="ZINC FINGER PROTEIN-RELATED"/>
    <property type="match status" value="1"/>
</dbReference>
<feature type="transmembrane region" description="Helical" evidence="3">
    <location>
        <begin position="331"/>
        <end position="356"/>
    </location>
</feature>
<dbReference type="EMBL" id="JARGDH010000003">
    <property type="protein sequence ID" value="KAL0274105.1"/>
    <property type="molecule type" value="Genomic_DNA"/>
</dbReference>
<feature type="signal peptide" evidence="4">
    <location>
        <begin position="1"/>
        <end position="27"/>
    </location>
</feature>
<feature type="domain" description="C2H2-type" evidence="5">
    <location>
        <begin position="86"/>
        <end position="114"/>
    </location>
</feature>
<keyword evidence="3" id="KW-0472">Membrane</keyword>
<keyword evidence="1" id="KW-0862">Zinc</keyword>
<evidence type="ECO:0000256" key="4">
    <source>
        <dbReference type="SAM" id="SignalP"/>
    </source>
</evidence>
<keyword evidence="4" id="KW-0732">Signal</keyword>
<keyword evidence="1" id="KW-0479">Metal-binding</keyword>
<reference evidence="6" key="1">
    <citation type="journal article" date="2024" name="Gigascience">
        <title>Chromosome-level genome of the poultry shaft louse Menopon gallinae provides insight into the host-switching and adaptive evolution of parasitic lice.</title>
        <authorList>
            <person name="Xu Y."/>
            <person name="Ma L."/>
            <person name="Liu S."/>
            <person name="Liang Y."/>
            <person name="Liu Q."/>
            <person name="He Z."/>
            <person name="Tian L."/>
            <person name="Duan Y."/>
            <person name="Cai W."/>
            <person name="Li H."/>
            <person name="Song F."/>
        </authorList>
    </citation>
    <scope>NUCLEOTIDE SEQUENCE</scope>
    <source>
        <strain evidence="6">Cailab_2023a</strain>
    </source>
</reference>
<feature type="compositionally biased region" description="Polar residues" evidence="2">
    <location>
        <begin position="198"/>
        <end position="207"/>
    </location>
</feature>
<dbReference type="PROSITE" id="PS50157">
    <property type="entry name" value="ZINC_FINGER_C2H2_2"/>
    <property type="match status" value="1"/>
</dbReference>